<evidence type="ECO:0000256" key="3">
    <source>
        <dbReference type="SAM" id="MobiDB-lite"/>
    </source>
</evidence>
<evidence type="ECO:0000256" key="1">
    <source>
        <dbReference type="ARBA" id="ARBA00023239"/>
    </source>
</evidence>
<keyword evidence="2" id="KW-0964">Secreted</keyword>
<dbReference type="PANTHER" id="PTHR31683">
    <property type="entry name" value="PECTATE LYASE 18-RELATED"/>
    <property type="match status" value="1"/>
</dbReference>
<proteinExistence type="inferred from homology"/>
<dbReference type="Pfam" id="PF00544">
    <property type="entry name" value="Pectate_lyase_4"/>
    <property type="match status" value="1"/>
</dbReference>
<dbReference type="GO" id="GO:0005576">
    <property type="term" value="C:extracellular region"/>
    <property type="evidence" value="ECO:0007669"/>
    <property type="project" value="UniProtKB-SubCell"/>
</dbReference>
<sequence>MIAVVTFSQCKKSNDADYENSLNGDLEDTSSAIAAISPDKTGSGTIDFSRVSPDGGFSYQIKSAPLLLGDSPEQPKISKMRIFEDGKELGPAHTNHQEIRNLGKGRFSHWLTSLYISASDNTDPRTNGRKYTYSYGIDAPTVTPPTTEVPPTTTPPTTTDGIIGYAMVGGSTTGGKGGSTVTVTSLSALKTAISGSTASIVQVSGRITGTGYLMVGSNKTIIGLSGSSLEGVALTVSGQSNVIIKNMTIRNVVGYSNITITEGAHHVWVDHCTLSSDRTKGWDYYDGLLDVGRKANYVTLSWNKLHDNHIPLLIGFGDTSTIDAQYLNVTVYKNYFYNVSERQPSVRFGHVHVFNNYFKASSGYSIASRMGAVVRTDNNYFESANAPIRTDVGPTPGYISGAATNYYKNSGQNVITTSASSWVPTYEYKSQLIAATDVATVVANGAGAK</sequence>
<dbReference type="SUPFAM" id="SSF51126">
    <property type="entry name" value="Pectin lyase-like"/>
    <property type="match status" value="1"/>
</dbReference>
<feature type="region of interest" description="Disordered" evidence="3">
    <location>
        <begin position="137"/>
        <end position="161"/>
    </location>
</feature>
<dbReference type="Proteomes" id="UP000192678">
    <property type="component" value="Unassembled WGS sequence"/>
</dbReference>
<dbReference type="SMART" id="SM00656">
    <property type="entry name" value="Amb_all"/>
    <property type="match status" value="1"/>
</dbReference>
<evidence type="ECO:0000256" key="2">
    <source>
        <dbReference type="RuleBase" id="RU361173"/>
    </source>
</evidence>
<name>A0A1W2DCM1_9SPHI</name>
<dbReference type="InterPro" id="IPR045032">
    <property type="entry name" value="PEL"/>
</dbReference>
<dbReference type="InterPro" id="IPR011050">
    <property type="entry name" value="Pectin_lyase_fold/virulence"/>
</dbReference>
<dbReference type="GO" id="GO:0030570">
    <property type="term" value="F:pectate lyase activity"/>
    <property type="evidence" value="ECO:0007669"/>
    <property type="project" value="InterPro"/>
</dbReference>
<keyword evidence="2" id="KW-0624">Polysaccharide degradation</keyword>
<evidence type="ECO:0000313" key="5">
    <source>
        <dbReference type="EMBL" id="SMC95191.1"/>
    </source>
</evidence>
<accession>A0A1W2DCM1</accession>
<feature type="domain" description="Pectate lyase" evidence="4">
    <location>
        <begin position="176"/>
        <end position="387"/>
    </location>
</feature>
<dbReference type="GO" id="GO:0000272">
    <property type="term" value="P:polysaccharide catabolic process"/>
    <property type="evidence" value="ECO:0007669"/>
    <property type="project" value="UniProtKB-KW"/>
</dbReference>
<dbReference type="InterPro" id="IPR002022">
    <property type="entry name" value="Pec_lyase"/>
</dbReference>
<protein>
    <submittedName>
        <fullName evidence="5">Pectate lyase</fullName>
    </submittedName>
</protein>
<evidence type="ECO:0000259" key="4">
    <source>
        <dbReference type="SMART" id="SM00656"/>
    </source>
</evidence>
<keyword evidence="1 2" id="KW-0456">Lyase</keyword>
<evidence type="ECO:0000313" key="6">
    <source>
        <dbReference type="Proteomes" id="UP000192678"/>
    </source>
</evidence>
<reference evidence="5 6" key="1">
    <citation type="submission" date="2017-04" db="EMBL/GenBank/DDBJ databases">
        <authorList>
            <person name="Afonso C.L."/>
            <person name="Miller P.J."/>
            <person name="Scott M.A."/>
            <person name="Spackman E."/>
            <person name="Goraichik I."/>
            <person name="Dimitrov K.M."/>
            <person name="Suarez D.L."/>
            <person name="Swayne D.E."/>
        </authorList>
    </citation>
    <scope>NUCLEOTIDE SEQUENCE [LARGE SCALE GENOMIC DNA]</scope>
    <source>
        <strain evidence="5 6">DSM 19625</strain>
    </source>
</reference>
<dbReference type="STRING" id="475255.SAMN04488101_106196"/>
<dbReference type="PANTHER" id="PTHR31683:SF18">
    <property type="entry name" value="PECTATE LYASE 21-RELATED"/>
    <property type="match status" value="1"/>
</dbReference>
<keyword evidence="6" id="KW-1185">Reference proteome</keyword>
<dbReference type="AlphaFoldDB" id="A0A1W2DCM1"/>
<comment type="similarity">
    <text evidence="2">Belongs to the polysaccharide lyase 1 family.</text>
</comment>
<dbReference type="InterPro" id="IPR012334">
    <property type="entry name" value="Pectin_lyas_fold"/>
</dbReference>
<gene>
    <name evidence="5" type="ORF">SAMN04488101_106196</name>
</gene>
<dbReference type="Gene3D" id="2.160.20.10">
    <property type="entry name" value="Single-stranded right-handed beta-helix, Pectin lyase-like"/>
    <property type="match status" value="1"/>
</dbReference>
<dbReference type="EMBL" id="FWYB01000006">
    <property type="protein sequence ID" value="SMC95191.1"/>
    <property type="molecule type" value="Genomic_DNA"/>
</dbReference>
<organism evidence="5 6">
    <name type="scientific">Pedobacter nyackensis</name>
    <dbReference type="NCBI Taxonomy" id="475255"/>
    <lineage>
        <taxon>Bacteria</taxon>
        <taxon>Pseudomonadati</taxon>
        <taxon>Bacteroidota</taxon>
        <taxon>Sphingobacteriia</taxon>
        <taxon>Sphingobacteriales</taxon>
        <taxon>Sphingobacteriaceae</taxon>
        <taxon>Pedobacter</taxon>
    </lineage>
</organism>
<keyword evidence="2" id="KW-0119">Carbohydrate metabolism</keyword>
<comment type="subcellular location">
    <subcellularLocation>
        <location evidence="2">Secreted</location>
    </subcellularLocation>
</comment>
<feature type="compositionally biased region" description="Low complexity" evidence="3">
    <location>
        <begin position="140"/>
        <end position="159"/>
    </location>
</feature>